<proteinExistence type="predicted"/>
<dbReference type="EMBL" id="JAERUA010000003">
    <property type="protein sequence ID" value="KAI1901554.1"/>
    <property type="molecule type" value="Genomic_DNA"/>
</dbReference>
<evidence type="ECO:0000313" key="2">
    <source>
        <dbReference type="EMBL" id="KAI1901554.1"/>
    </source>
</evidence>
<keyword evidence="1" id="KW-0732">Signal</keyword>
<gene>
    <name evidence="2" type="ORF">AGOR_G00035610</name>
</gene>
<evidence type="ECO:0000313" key="3">
    <source>
        <dbReference type="Proteomes" id="UP000829720"/>
    </source>
</evidence>
<keyword evidence="3" id="KW-1185">Reference proteome</keyword>
<reference evidence="2" key="1">
    <citation type="submission" date="2021-01" db="EMBL/GenBank/DDBJ databases">
        <authorList>
            <person name="Zahm M."/>
            <person name="Roques C."/>
            <person name="Cabau C."/>
            <person name="Klopp C."/>
            <person name="Donnadieu C."/>
            <person name="Jouanno E."/>
            <person name="Lampietro C."/>
            <person name="Louis A."/>
            <person name="Herpin A."/>
            <person name="Echchiki A."/>
            <person name="Berthelot C."/>
            <person name="Parey E."/>
            <person name="Roest-Crollius H."/>
            <person name="Braasch I."/>
            <person name="Postlethwait J."/>
            <person name="Bobe J."/>
            <person name="Montfort J."/>
            <person name="Bouchez O."/>
            <person name="Begum T."/>
            <person name="Mejri S."/>
            <person name="Adams A."/>
            <person name="Chen W.-J."/>
            <person name="Guiguen Y."/>
        </authorList>
    </citation>
    <scope>NUCLEOTIDE SEQUENCE</scope>
    <source>
        <tissue evidence="2">Blood</tissue>
    </source>
</reference>
<accession>A0A8T3E0M3</accession>
<dbReference type="AlphaFoldDB" id="A0A8T3E0M3"/>
<name>A0A8T3E0M3_9TELE</name>
<dbReference type="Proteomes" id="UP000829720">
    <property type="component" value="Unassembled WGS sequence"/>
</dbReference>
<organism evidence="2 3">
    <name type="scientific">Albula goreensis</name>
    <dbReference type="NCBI Taxonomy" id="1534307"/>
    <lineage>
        <taxon>Eukaryota</taxon>
        <taxon>Metazoa</taxon>
        <taxon>Chordata</taxon>
        <taxon>Craniata</taxon>
        <taxon>Vertebrata</taxon>
        <taxon>Euteleostomi</taxon>
        <taxon>Actinopterygii</taxon>
        <taxon>Neopterygii</taxon>
        <taxon>Teleostei</taxon>
        <taxon>Albuliformes</taxon>
        <taxon>Albulidae</taxon>
        <taxon>Albula</taxon>
    </lineage>
</organism>
<feature type="chain" id="PRO_5035943214" evidence="1">
    <location>
        <begin position="33"/>
        <end position="103"/>
    </location>
</feature>
<evidence type="ECO:0000256" key="1">
    <source>
        <dbReference type="SAM" id="SignalP"/>
    </source>
</evidence>
<feature type="signal peptide" evidence="1">
    <location>
        <begin position="1"/>
        <end position="32"/>
    </location>
</feature>
<comment type="caution">
    <text evidence="2">The sequence shown here is derived from an EMBL/GenBank/DDBJ whole genome shotgun (WGS) entry which is preliminary data.</text>
</comment>
<sequence>MSLDTEMSKKLFFLSSLVILLIALLAAAAGQGDGDTTSAGVMDKAEEVYRTVLEKVQQAGGAVKGFAANSYEEHLEPAVSWATEAAASAWDKVKTKLSDFFAD</sequence>
<protein>
    <submittedName>
        <fullName evidence="2">Uncharacterized protein</fullName>
    </submittedName>
</protein>